<dbReference type="AlphaFoldDB" id="A0A8H4QLS7"/>
<accession>A0A8H4QLS7</accession>
<keyword evidence="1" id="KW-0812">Transmembrane</keyword>
<dbReference type="OrthoDB" id="5427664at2759"/>
<reference evidence="2 3" key="1">
    <citation type="submission" date="2020-03" db="EMBL/GenBank/DDBJ databases">
        <title>Draft Genome Sequence of Cudoniella acicularis.</title>
        <authorList>
            <person name="Buettner E."/>
            <person name="Kellner H."/>
        </authorList>
    </citation>
    <scope>NUCLEOTIDE SEQUENCE [LARGE SCALE GENOMIC DNA]</scope>
    <source>
        <strain evidence="2 3">DSM 108380</strain>
    </source>
</reference>
<evidence type="ECO:0000313" key="2">
    <source>
        <dbReference type="EMBL" id="KAF4613429.1"/>
    </source>
</evidence>
<keyword evidence="1" id="KW-0472">Membrane</keyword>
<dbReference type="Proteomes" id="UP000566819">
    <property type="component" value="Unassembled WGS sequence"/>
</dbReference>
<protein>
    <submittedName>
        <fullName evidence="2">Uncharacterized protein</fullName>
    </submittedName>
</protein>
<feature type="transmembrane region" description="Helical" evidence="1">
    <location>
        <begin position="35"/>
        <end position="57"/>
    </location>
</feature>
<name>A0A8H4QLS7_9HELO</name>
<proteinExistence type="predicted"/>
<keyword evidence="3" id="KW-1185">Reference proteome</keyword>
<dbReference type="EMBL" id="JAAMPI010002420">
    <property type="protein sequence ID" value="KAF4613429.1"/>
    <property type="molecule type" value="Genomic_DNA"/>
</dbReference>
<evidence type="ECO:0000256" key="1">
    <source>
        <dbReference type="SAM" id="Phobius"/>
    </source>
</evidence>
<sequence length="275" mass="30455">MACIATNCSFLFSSNTTTENLTATEPPPLQPNPDISGVGVIIGFVGTAYLTLLLLIIRYWIGCTEDYSLDESATENPVDSMFLKWVWRFLPQPSEKWAPALKSSILLMSDTQIITGVDAAEDMENSVSGTIELPPGGHNRSNSSFSLGPLSSYQLSTENIQLPLSLNENENTEARSESIYLQEVRTGSNFSSQQEEIDYSVHTSRHFSGPEQSQRSHNSSLANDIMTNELPLHELDFYTEAWYHILVVGIYLFAIENGVSIIVASTEDSSTIIHY</sequence>
<keyword evidence="1" id="KW-1133">Transmembrane helix</keyword>
<organism evidence="2 3">
    <name type="scientific">Cudoniella acicularis</name>
    <dbReference type="NCBI Taxonomy" id="354080"/>
    <lineage>
        <taxon>Eukaryota</taxon>
        <taxon>Fungi</taxon>
        <taxon>Dikarya</taxon>
        <taxon>Ascomycota</taxon>
        <taxon>Pezizomycotina</taxon>
        <taxon>Leotiomycetes</taxon>
        <taxon>Helotiales</taxon>
        <taxon>Tricladiaceae</taxon>
        <taxon>Cudoniella</taxon>
    </lineage>
</organism>
<gene>
    <name evidence="2" type="ORF">G7Y89_g15458</name>
</gene>
<comment type="caution">
    <text evidence="2">The sequence shown here is derived from an EMBL/GenBank/DDBJ whole genome shotgun (WGS) entry which is preliminary data.</text>
</comment>
<evidence type="ECO:0000313" key="3">
    <source>
        <dbReference type="Proteomes" id="UP000566819"/>
    </source>
</evidence>